<feature type="signal peptide" evidence="1">
    <location>
        <begin position="1"/>
        <end position="23"/>
    </location>
</feature>
<accession>A0A6M1SUD9</accession>
<keyword evidence="1" id="KW-0732">Signal</keyword>
<name>A0A6M1SUD9_9HYPH</name>
<evidence type="ECO:0000256" key="1">
    <source>
        <dbReference type="SAM" id="SignalP"/>
    </source>
</evidence>
<gene>
    <name evidence="2" type="ORF">G5575_01825</name>
</gene>
<evidence type="ECO:0008006" key="4">
    <source>
        <dbReference type="Google" id="ProtNLM"/>
    </source>
</evidence>
<sequence length="182" mass="18787">MFRLLARVTLVAAALFMAPAAWAQIVPFEVRGGVSIGGVTDPGTSLFDPDRIAEANVELLYSLPGIGDLGLLGEVRPHLGGTLSFSGGEHLVYAGLSWTFRPPVLPVFGEASLGGAWQTASDPDAPQRFGCPALGRAAATLGVDVLPGASIMATVSHVSDFGACGTPDNGRTDALLRVGIRF</sequence>
<protein>
    <recommendedName>
        <fullName evidence="4">Acyloxyacyl hydrolase</fullName>
    </recommendedName>
</protein>
<proteinExistence type="predicted"/>
<feature type="chain" id="PRO_5026682064" description="Acyloxyacyl hydrolase" evidence="1">
    <location>
        <begin position="24"/>
        <end position="182"/>
    </location>
</feature>
<dbReference type="Proteomes" id="UP000474802">
    <property type="component" value="Unassembled WGS sequence"/>
</dbReference>
<reference evidence="2 3" key="2">
    <citation type="submission" date="2020-03" db="EMBL/GenBank/DDBJ databases">
        <title>Devosia chinhatensis sp. nov., isolated from a hexachlorocyclohexane (HCH) dump site in India.</title>
        <authorList>
            <person name="Kumar M."/>
            <person name="Lal R."/>
        </authorList>
    </citation>
    <scope>NUCLEOTIDE SEQUENCE [LARGE SCALE GENOMIC DNA]</scope>
    <source>
        <strain evidence="2 3">H239</strain>
    </source>
</reference>
<dbReference type="RefSeq" id="WP_164532842.1">
    <property type="nucleotide sequence ID" value="NZ_JAALFG010000001.1"/>
</dbReference>
<comment type="caution">
    <text evidence="2">The sequence shown here is derived from an EMBL/GenBank/DDBJ whole genome shotgun (WGS) entry which is preliminary data.</text>
</comment>
<dbReference type="AlphaFoldDB" id="A0A6M1SUD9"/>
<dbReference type="EMBL" id="JAALFG010000001">
    <property type="protein sequence ID" value="NGP16591.1"/>
    <property type="molecule type" value="Genomic_DNA"/>
</dbReference>
<keyword evidence="3" id="KW-1185">Reference proteome</keyword>
<reference evidence="2 3" key="1">
    <citation type="submission" date="2020-02" db="EMBL/GenBank/DDBJ databases">
        <authorList>
            <person name="Khan S.A."/>
            <person name="Jeon C.O."/>
            <person name="Chun B.H."/>
        </authorList>
    </citation>
    <scope>NUCLEOTIDE SEQUENCE [LARGE SCALE GENOMIC DNA]</scope>
    <source>
        <strain evidence="2 3">H239</strain>
    </source>
</reference>
<evidence type="ECO:0000313" key="2">
    <source>
        <dbReference type="EMBL" id="NGP16591.1"/>
    </source>
</evidence>
<organism evidence="2 3">
    <name type="scientific">Devosia aurantiaca</name>
    <dbReference type="NCBI Taxonomy" id="2714858"/>
    <lineage>
        <taxon>Bacteria</taxon>
        <taxon>Pseudomonadati</taxon>
        <taxon>Pseudomonadota</taxon>
        <taxon>Alphaproteobacteria</taxon>
        <taxon>Hyphomicrobiales</taxon>
        <taxon>Devosiaceae</taxon>
        <taxon>Devosia</taxon>
    </lineage>
</organism>
<evidence type="ECO:0000313" key="3">
    <source>
        <dbReference type="Proteomes" id="UP000474802"/>
    </source>
</evidence>